<dbReference type="GO" id="GO:0003677">
    <property type="term" value="F:DNA binding"/>
    <property type="evidence" value="ECO:0007669"/>
    <property type="project" value="UniProtKB-KW"/>
</dbReference>
<evidence type="ECO:0000256" key="5">
    <source>
        <dbReference type="ARBA" id="ARBA00022771"/>
    </source>
</evidence>
<evidence type="ECO:0000256" key="2">
    <source>
        <dbReference type="ARBA" id="ARBA00006991"/>
    </source>
</evidence>
<sequence>MDTDVKEVVPVKEEAPEEWSAAVEQKEPEHLHIKEEEEELCTSLEREQLHLKEETDATRFPFDAVSIKIEDDDDPPYSQLHQQQPEDMDVPASGSDDQMTADTGGGAETSGDPDLNSHEQSSQLKSFNCDDCGKICSTKSNLNSHMRVHTGQRPYACEFCRQRFG</sequence>
<dbReference type="Pfam" id="PF00096">
    <property type="entry name" value="zf-C2H2"/>
    <property type="match status" value="1"/>
</dbReference>
<dbReference type="FunFam" id="3.30.160.60:FF:000053">
    <property type="entry name" value="zinc finger protein 182 isoform X1"/>
    <property type="match status" value="1"/>
</dbReference>
<reference evidence="12" key="2">
    <citation type="submission" date="2016-06" db="EMBL/GenBank/DDBJ databases">
        <title>The genome of a short-lived fish provides insights into sex chromosome evolution and the genetic control of aging.</title>
        <authorList>
            <person name="Reichwald K."/>
            <person name="Felder M."/>
            <person name="Petzold A."/>
            <person name="Koch P."/>
            <person name="Groth M."/>
            <person name="Platzer M."/>
        </authorList>
    </citation>
    <scope>NUCLEOTIDE SEQUENCE</scope>
    <source>
        <tissue evidence="12">Brain</tissue>
    </source>
</reference>
<dbReference type="SMART" id="SM00355">
    <property type="entry name" value="ZnF_C2H2"/>
    <property type="match status" value="1"/>
</dbReference>
<dbReference type="InterPro" id="IPR036236">
    <property type="entry name" value="Znf_C2H2_sf"/>
</dbReference>
<accession>A0A1A8KPB4</accession>
<dbReference type="GO" id="GO:0005634">
    <property type="term" value="C:nucleus"/>
    <property type="evidence" value="ECO:0007669"/>
    <property type="project" value="UniProtKB-SubCell"/>
</dbReference>
<proteinExistence type="inferred from homology"/>
<dbReference type="EMBL" id="HAEE01014006">
    <property type="protein sequence ID" value="SBR34056.1"/>
    <property type="molecule type" value="Transcribed_RNA"/>
</dbReference>
<evidence type="ECO:0000256" key="1">
    <source>
        <dbReference type="ARBA" id="ARBA00004123"/>
    </source>
</evidence>
<keyword evidence="3" id="KW-0479">Metal-binding</keyword>
<protein>
    <recommendedName>
        <fullName evidence="11">C2H2-type domain-containing protein</fullName>
    </recommendedName>
</protein>
<gene>
    <name evidence="12" type="primary">Nfu_g_1_018002</name>
</gene>
<name>A0A1A8KPB4_NOTKU</name>
<evidence type="ECO:0000256" key="9">
    <source>
        <dbReference type="PROSITE-ProRule" id="PRU00042"/>
    </source>
</evidence>
<evidence type="ECO:0000256" key="8">
    <source>
        <dbReference type="ARBA" id="ARBA00023242"/>
    </source>
</evidence>
<dbReference type="GO" id="GO:0010468">
    <property type="term" value="P:regulation of gene expression"/>
    <property type="evidence" value="ECO:0007669"/>
    <property type="project" value="TreeGrafter"/>
</dbReference>
<dbReference type="GO" id="GO:0008270">
    <property type="term" value="F:zinc ion binding"/>
    <property type="evidence" value="ECO:0007669"/>
    <property type="project" value="UniProtKB-KW"/>
</dbReference>
<dbReference type="PROSITE" id="PS00028">
    <property type="entry name" value="ZINC_FINGER_C2H2_1"/>
    <property type="match status" value="1"/>
</dbReference>
<feature type="compositionally biased region" description="Basic and acidic residues" evidence="10">
    <location>
        <begin position="1"/>
        <end position="14"/>
    </location>
</feature>
<dbReference type="PANTHER" id="PTHR16515">
    <property type="entry name" value="PR DOMAIN ZINC FINGER PROTEIN"/>
    <property type="match status" value="1"/>
</dbReference>
<comment type="subcellular location">
    <subcellularLocation>
        <location evidence="1">Nucleus</location>
    </subcellularLocation>
</comment>
<evidence type="ECO:0000256" key="4">
    <source>
        <dbReference type="ARBA" id="ARBA00022737"/>
    </source>
</evidence>
<evidence type="ECO:0000256" key="3">
    <source>
        <dbReference type="ARBA" id="ARBA00022723"/>
    </source>
</evidence>
<dbReference type="InterPro" id="IPR013087">
    <property type="entry name" value="Znf_C2H2_type"/>
</dbReference>
<keyword evidence="4" id="KW-0677">Repeat</keyword>
<keyword evidence="8" id="KW-0539">Nucleus</keyword>
<keyword evidence="5 9" id="KW-0863">Zinc-finger</keyword>
<keyword evidence="7" id="KW-0238">DNA-binding</keyword>
<feature type="region of interest" description="Disordered" evidence="10">
    <location>
        <begin position="66"/>
        <end position="129"/>
    </location>
</feature>
<evidence type="ECO:0000256" key="10">
    <source>
        <dbReference type="SAM" id="MobiDB-lite"/>
    </source>
</evidence>
<dbReference type="PROSITE" id="PS50157">
    <property type="entry name" value="ZINC_FINGER_C2H2_2"/>
    <property type="match status" value="1"/>
</dbReference>
<comment type="similarity">
    <text evidence="2">Belongs to the krueppel C2H2-type zinc-finger protein family.</text>
</comment>
<reference evidence="12" key="1">
    <citation type="submission" date="2016-05" db="EMBL/GenBank/DDBJ databases">
        <authorList>
            <person name="Lavstsen T."/>
            <person name="Jespersen J.S."/>
        </authorList>
    </citation>
    <scope>NUCLEOTIDE SEQUENCE</scope>
    <source>
        <tissue evidence="12">Brain</tissue>
    </source>
</reference>
<dbReference type="InterPro" id="IPR050331">
    <property type="entry name" value="Zinc_finger"/>
</dbReference>
<feature type="non-terminal residue" evidence="12">
    <location>
        <position position="165"/>
    </location>
</feature>
<evidence type="ECO:0000313" key="12">
    <source>
        <dbReference type="EMBL" id="SBR34056.1"/>
    </source>
</evidence>
<dbReference type="PANTHER" id="PTHR16515:SF66">
    <property type="entry name" value="C2H2-TYPE DOMAIN-CONTAINING PROTEIN"/>
    <property type="match status" value="1"/>
</dbReference>
<feature type="domain" description="C2H2-type" evidence="11">
    <location>
        <begin position="127"/>
        <end position="154"/>
    </location>
</feature>
<evidence type="ECO:0000259" key="11">
    <source>
        <dbReference type="PROSITE" id="PS50157"/>
    </source>
</evidence>
<feature type="region of interest" description="Disordered" evidence="10">
    <location>
        <begin position="1"/>
        <end position="30"/>
    </location>
</feature>
<organism evidence="12">
    <name type="scientific">Nothobranchius kuhntae</name>
    <name type="common">Beira killifish</name>
    <dbReference type="NCBI Taxonomy" id="321403"/>
    <lineage>
        <taxon>Eukaryota</taxon>
        <taxon>Metazoa</taxon>
        <taxon>Chordata</taxon>
        <taxon>Craniata</taxon>
        <taxon>Vertebrata</taxon>
        <taxon>Euteleostomi</taxon>
        <taxon>Actinopterygii</taxon>
        <taxon>Neopterygii</taxon>
        <taxon>Teleostei</taxon>
        <taxon>Neoteleostei</taxon>
        <taxon>Acanthomorphata</taxon>
        <taxon>Ovalentaria</taxon>
        <taxon>Atherinomorphae</taxon>
        <taxon>Cyprinodontiformes</taxon>
        <taxon>Nothobranchiidae</taxon>
        <taxon>Nothobranchius</taxon>
    </lineage>
</organism>
<dbReference type="Gene3D" id="3.30.160.60">
    <property type="entry name" value="Classic Zinc Finger"/>
    <property type="match status" value="2"/>
</dbReference>
<dbReference type="SUPFAM" id="SSF57667">
    <property type="entry name" value="beta-beta-alpha zinc fingers"/>
    <property type="match status" value="1"/>
</dbReference>
<dbReference type="AlphaFoldDB" id="A0A1A8KPB4"/>
<evidence type="ECO:0000256" key="6">
    <source>
        <dbReference type="ARBA" id="ARBA00022833"/>
    </source>
</evidence>
<evidence type="ECO:0000256" key="7">
    <source>
        <dbReference type="ARBA" id="ARBA00023125"/>
    </source>
</evidence>
<keyword evidence="6" id="KW-0862">Zinc</keyword>